<keyword evidence="2" id="KW-0732">Signal</keyword>
<dbReference type="PROSITE" id="PS51208">
    <property type="entry name" value="AUTOTRANSPORTER"/>
    <property type="match status" value="1"/>
</dbReference>
<gene>
    <name evidence="4" type="ORF">CQA58_04740</name>
</gene>
<accession>A0A3D8IZF2</accession>
<feature type="chain" id="PRO_5017664666" description="Autotransporter domain-containing protein" evidence="2">
    <location>
        <begin position="19"/>
        <end position="1802"/>
    </location>
</feature>
<dbReference type="InterPro" id="IPR005546">
    <property type="entry name" value="Autotransporte_beta"/>
</dbReference>
<keyword evidence="5" id="KW-1185">Reference proteome</keyword>
<dbReference type="SMART" id="SM00869">
    <property type="entry name" value="Autotransporter"/>
    <property type="match status" value="1"/>
</dbReference>
<dbReference type="RefSeq" id="WP_115569580.1">
    <property type="nucleotide sequence ID" value="NZ_NXLV01000007.1"/>
</dbReference>
<evidence type="ECO:0000313" key="4">
    <source>
        <dbReference type="EMBL" id="RDU70652.1"/>
    </source>
</evidence>
<organism evidence="4 5">
    <name type="scientific">Helicobacter brantae</name>
    <dbReference type="NCBI Taxonomy" id="375927"/>
    <lineage>
        <taxon>Bacteria</taxon>
        <taxon>Pseudomonadati</taxon>
        <taxon>Campylobacterota</taxon>
        <taxon>Epsilonproteobacteria</taxon>
        <taxon>Campylobacterales</taxon>
        <taxon>Helicobacteraceae</taxon>
        <taxon>Helicobacter</taxon>
    </lineage>
</organism>
<reference evidence="4 5" key="1">
    <citation type="submission" date="2018-04" db="EMBL/GenBank/DDBJ databases">
        <title>Novel Campyloabacter and Helicobacter Species and Strains.</title>
        <authorList>
            <person name="Mannion A.J."/>
            <person name="Shen Z."/>
            <person name="Fox J.G."/>
        </authorList>
    </citation>
    <scope>NUCLEOTIDE SEQUENCE [LARGE SCALE GENOMIC DNA]</scope>
    <source>
        <strain evidence="4 5">MIT 04-9366</strain>
    </source>
</reference>
<protein>
    <recommendedName>
        <fullName evidence="3">Autotransporter domain-containing protein</fullName>
    </recommendedName>
</protein>
<feature type="region of interest" description="Disordered" evidence="1">
    <location>
        <begin position="969"/>
        <end position="994"/>
    </location>
</feature>
<dbReference type="InterPro" id="IPR036709">
    <property type="entry name" value="Autotransporte_beta_dom_sf"/>
</dbReference>
<evidence type="ECO:0000256" key="1">
    <source>
        <dbReference type="SAM" id="MobiDB-lite"/>
    </source>
</evidence>
<proteinExistence type="predicted"/>
<dbReference type="EMBL" id="NXLV01000007">
    <property type="protein sequence ID" value="RDU70652.1"/>
    <property type="molecule type" value="Genomic_DNA"/>
</dbReference>
<evidence type="ECO:0000259" key="3">
    <source>
        <dbReference type="PROSITE" id="PS51208"/>
    </source>
</evidence>
<name>A0A3D8IZF2_9HELI</name>
<evidence type="ECO:0000256" key="2">
    <source>
        <dbReference type="SAM" id="SignalP"/>
    </source>
</evidence>
<dbReference type="SUPFAM" id="SSF103515">
    <property type="entry name" value="Autotransporter"/>
    <property type="match status" value="1"/>
</dbReference>
<feature type="signal peptide" evidence="2">
    <location>
        <begin position="1"/>
        <end position="18"/>
    </location>
</feature>
<feature type="domain" description="Autotransporter" evidence="3">
    <location>
        <begin position="1524"/>
        <end position="1802"/>
    </location>
</feature>
<dbReference type="OrthoDB" id="5360552at2"/>
<sequence length="1802" mass="187508">MRKSYIVLSLILSQALCADDSVTINKNLIANFYTSTTTGNLKVTKPNSENTIPQQVTYGTEWTGGTNYLNVNGSDLTFNFSDSNRQAENLILSNGLTIKNNIASSGNGQTQAKVVFSTEDPKIQNLIIGQTPSSGNKVSLGSNINLKIENFSSVNVASNLYVASNSTFDVSTIENVTNDGGIVLEGKDSKLVVKETLTNNGTIMMKEGSSIESSASNDLKVIAGSGKQGSVIVLGGGATIQTANNTLTLKSQNITLRNLVSKDSGGNINVATSTLTFKNTNNTGTLTLGDSNAPVSIVGDVGNPSPSTITPPQGSEIGKVVLSGFNTINASNVSFKNIALTSTTTNSMTLDSGTLGLENTTMSLGSSLSITGTNASTITLTGQNTISTTGALTIQGTHNFQGDGTLDFVGNSVNLGNGTGSSFALTGSSGSPTIGVSGGTINTNEFSLTGLTLQAIGSSITNTNMTLSNSTLEAIDNEGNLASLTITKGTTGTIDIANGTSATLSGTSVTIEEQTIELKNTSQVNTTLNISAKEGFTLGKQNGGETKIQGSNDLENNILNLNTPLFTLKGKVTLEKLTINTNQDLTIVGTESYDSSNSKGLFLTEGTTISTKQSITGGSQYSTLSFMTDFIEDGTPKDETQAYVSITGATTKFEASNFVFQNQNISLSNSSSGATLELYAYGTGVINGTNENSGVFTFTNTTFSNGSSSTLKLYGGSGGVSVTPTNLTLNKVSLTSCLIGNFNCSTTADNSLDLSSSEGSITILGGSTISATKLIYGDEDKNEQGIGVDISVGSGSTAGQLTITSTTASDSFVVGGNITLNNTINTQASDSLLKISLNNSKKLEDNTLSLEFRGGGVTAIGTSTNKVTLKAKDFTFSNLTDSSGAITSTPFVKVQNTELNLNGTNSTLDLVGTLYLSGDSSNEAKFKATNGGAVKVTLHDINAEGKASVTENQLEFSDSNIFVGVLRDENGNPTSTTGDLTLKDSTTPSSTDPLSGTIASITLDSGALKFQNNSSSDASITLNSGSAITSSGTSSLTLKTIKVGNDSSGNAGLYSLNVSSGTFTLKESTKGDQLGAITLGSESSQGGNGGNFIYQNGTGSTYNDITLKDDITSYGSSSISAQSFTISAKSDKENYTISSSGGELKLIAQDSSALSATADIILESGSLGYYGSSNTLSSLTLSSSSSVSATGNSTLQASGLNLGGASVSASGGTLTLKGVSSSTTAGNVSVGNGGVLTLQNSNTTLASLSISEGSKLSLSANVPYVTSSSPLGGGKFGQVVAQSVKFESKSGTLVQISLNTSSASSSSYDDSLFALREGEITLIDTKDGITKKTGVANYTSITLDDITTNTSGLTSITLTPYLQSGTDSKGQSIEAQKLLLNLSVSQTNVTQLIESIQDSSAKESMTSIINSGNNASILESILQSDNNAFKVGMAEYISSGNTAVVQTALEYIDGAMSSLEDSMFASNKIYELIAMLRTSNVENRMVRGKNPFMAKTRLSSLIQSLTGTRYASSDDSLLLEEEESGVNYGELWANFDGAMSFSQEVNGNSSLYGFSAGYDTLLGEQRNYLLGFFASYGYGAYSFNYARNNSHNFGLGLYTRMSFENSEVDIILSQNIGLNHTEIDLGGTSSYVAQALKQTLGYNFYTTDIEARYGYVFKVGNEDSPYYFRPFGGINFALIINSSARGDGEAELGIQAMSTYQLSVNVGVEMRKYFGEENYLYLLPILQKGLLNDGAGAKVGFYGAENLQLTPAYNVDTSMSLLLGGVGNVGENIAVSGGVGVKYGFEKKDILTNWNVGLRYKF</sequence>
<comment type="caution">
    <text evidence="4">The sequence shown here is derived from an EMBL/GenBank/DDBJ whole genome shotgun (WGS) entry which is preliminary data.</text>
</comment>
<dbReference type="Proteomes" id="UP000257045">
    <property type="component" value="Unassembled WGS sequence"/>
</dbReference>
<evidence type="ECO:0000313" key="5">
    <source>
        <dbReference type="Proteomes" id="UP000257045"/>
    </source>
</evidence>
<feature type="compositionally biased region" description="Low complexity" evidence="1">
    <location>
        <begin position="979"/>
        <end position="994"/>
    </location>
</feature>